<sequence>MSEIIAVNNKSKDGGGSSSIQCPMLNNTNYTSLILQVGKLKTSKAVWDKIQSRNLGAERVKEAKLKTLMAEFDKLKMKDNETIDECAGRLSEISTKSTSLGEDIEETKVVKKFLKSLPTKKYIHIVAALEQVLDLKNTTFKDIVGRIKTYEDKIWVLITCLKKEAEEEEKSVVGVEAEEELVISREITLRLLVIAVINYASNCPDRLLKLIKLQERQQEAEDDDDDEVESLMMHEVVYLNEGNMNLEIYEACSDKAWYLDNGASNHMTGNRDWFCKLDEMVTGKVKFGDDSRIDIRGKGSILFLTKNGEPKTLANVYYIPDLKSNIISLGQATEAGCDVRLKDNYLTLHDRDGNLLVKATRSRNRLYRVELKVKNTKCLQLAALNDLTKWHARLGHINLETIKAMVTKEFVIGIPSAPKEKEICASCMLGKQARQVFPKATTYRASQILELIHGDLCGPISPPTAAKRRYILVLIDDHSRFMWSFLLKEKSEAFGKFKTFKATVEQETGEKIKTLRTDRGGEFLSQEFQTFCEEEGIIRHLTAPYTPQQNGVVERRNRTLLGMTRSIMKHMSVPNYLWGEAIRHATYLINRVGTRALINQTPYEALKKKKPNVEHLRVFGCVSYAKVEFPHLRKLDERSRILVYLGTETGSKAYTLLDPTTRKIIVSRDVVFDENKSWKWANSELIEIQKEPGMFTLAQTEFHNNEEVENETSEEIEENEAEDSTNKDAEDGLDEPSVPEPNHSDDVPVFTRSGRQVIKPAHLNDYVLLAEIEGERLLLLINDEPWDFKEANKYREWRDACDEEIKSIIKNRTWSLVSLPVGIKPIGLKWVFKIKRNSDGNITKHKARLVAKGYVQKHVVDFDEVFAPVARIETVRFIIALAASNGWEVHHLDVKTAFLHGELKENVYVTQPEGFVTKGSEEKVYKLHKALYVYVDDLLVTGSSPKLIDDFKKGMSKNFEMSDLGRLTYYLGIEVTQEEDGIILKQERYAKKILEEAGINECKSILVPMNSGLELSKALDEKSIDGQQYRRSIGCLRYMQDPRESHGAALKQVLRYLQGTTGYGLVFKKGDKTGLVGYSDASHSVDADDDLLAEVIGTPCERVTLRVDNKSAIALTKNPVFHGRSKHIHRKYHFIRECVENGQVSVEHVPGVKQRANILTKALAKIKFKDMRDLIGVQDLSNEDFKLKRVNVGVSLKIMT</sequence>
<feature type="domain" description="Integrase catalytic" evidence="6">
    <location>
        <begin position="434"/>
        <end position="610"/>
    </location>
</feature>
<keyword evidence="4" id="KW-0378">Hydrolase</keyword>
<dbReference type="GO" id="GO:0006508">
    <property type="term" value="P:proteolysis"/>
    <property type="evidence" value="ECO:0007669"/>
    <property type="project" value="UniProtKB-KW"/>
</dbReference>
<accession>Q9ZUF2</accession>
<dbReference type="InterPro" id="IPR001584">
    <property type="entry name" value="Integrase_cat-core"/>
</dbReference>
<dbReference type="GO" id="GO:0046872">
    <property type="term" value="F:metal ion binding"/>
    <property type="evidence" value="ECO:0007669"/>
    <property type="project" value="UniProtKB-KW"/>
</dbReference>
<dbReference type="SUPFAM" id="SSF53098">
    <property type="entry name" value="Ribonuclease H-like"/>
    <property type="match status" value="1"/>
</dbReference>
<dbReference type="GO" id="GO:0015074">
    <property type="term" value="P:DNA integration"/>
    <property type="evidence" value="ECO:0007669"/>
    <property type="project" value="InterPro"/>
</dbReference>
<dbReference type="InterPro" id="IPR036397">
    <property type="entry name" value="RNaseH_sf"/>
</dbReference>
<dbReference type="Pfam" id="PF14223">
    <property type="entry name" value="Retrotran_gag_2"/>
    <property type="match status" value="1"/>
</dbReference>
<protein>
    <submittedName>
        <fullName evidence="7">Putative retroelement pol polyprotein</fullName>
    </submittedName>
</protein>
<reference key="1">
    <citation type="journal article" date="1999" name="Nature">
        <title>Sequence and analysis of chromosome 2 of the plant Arabidopsis thaliana.</title>
        <authorList>
            <person name="Lin X."/>
            <person name="Kaul S."/>
            <person name="Rounsley S."/>
            <person name="Shea T.P."/>
            <person name="Benito M.I."/>
            <person name="Town C.D."/>
            <person name="Fujii C.Y."/>
            <person name="Mason T."/>
            <person name="Bowman C.L."/>
            <person name="Barnstead M."/>
            <person name="Feldblyum T.V."/>
            <person name="Buell C.R."/>
            <person name="Ketchum K.A."/>
            <person name="Lee J."/>
            <person name="Ronning C.M."/>
            <person name="Koo H.L."/>
            <person name="Moffat K.S."/>
            <person name="Cronin L.A."/>
            <person name="Shen M."/>
            <person name="Pai G."/>
            <person name="Van Aken S."/>
            <person name="Umayam L."/>
            <person name="Tallon L.J."/>
            <person name="Gill J.E."/>
            <person name="Adams M.D."/>
            <person name="Carrera A.J."/>
            <person name="Creasy T.H."/>
            <person name="Goodman H.M."/>
            <person name="Somerville C.R."/>
            <person name="Copenhaver G.P."/>
            <person name="Preuss D."/>
            <person name="Nierman W.C."/>
            <person name="White O."/>
            <person name="Eisen J.A."/>
            <person name="Salzberg S.L."/>
            <person name="Fraser C.M."/>
            <person name="Venter J.C."/>
        </authorList>
    </citation>
    <scope>NUCLEOTIDE SEQUENCE [LARGE SCALE GENOMIC DNA]</scope>
    <source>
        <strain>cv. Columbia</strain>
    </source>
</reference>
<evidence type="ECO:0000313" key="7">
    <source>
        <dbReference type="EMBL" id="AAC95173.1"/>
    </source>
</evidence>
<feature type="region of interest" description="Disordered" evidence="5">
    <location>
        <begin position="704"/>
        <end position="749"/>
    </location>
</feature>
<reference evidence="7" key="2">
    <citation type="submission" date="2000-03" db="EMBL/GenBank/DDBJ databases">
        <authorList>
            <person name="Rounsley S.D."/>
            <person name="Lin X."/>
            <person name="Kaul S."/>
            <person name="Shea T.P."/>
            <person name="Fujii C.Y."/>
            <person name="Mason T.M."/>
            <person name="Shen M."/>
            <person name="Ronning C.M."/>
            <person name="Fraser C.M."/>
            <person name="Somerville C.R."/>
            <person name="Venter J.C."/>
        </authorList>
    </citation>
    <scope>NUCLEOTIDE SEQUENCE</scope>
</reference>
<dbReference type="PANTHER" id="PTHR42648:SF25">
    <property type="entry name" value="RNA-DIRECTED DNA POLYMERASE"/>
    <property type="match status" value="1"/>
</dbReference>
<dbReference type="Pfam" id="PF13976">
    <property type="entry name" value="gag_pre-integrs"/>
    <property type="match status" value="1"/>
</dbReference>
<dbReference type="PIR" id="E84473">
    <property type="entry name" value="E84473"/>
</dbReference>
<dbReference type="AlphaFoldDB" id="Q9ZUF2"/>
<keyword evidence="2" id="KW-0479">Metal-binding</keyword>
<feature type="compositionally biased region" description="Acidic residues" evidence="5">
    <location>
        <begin position="707"/>
        <end position="723"/>
    </location>
</feature>
<evidence type="ECO:0000256" key="5">
    <source>
        <dbReference type="SAM" id="MobiDB-lite"/>
    </source>
</evidence>
<keyword evidence="3" id="KW-0064">Aspartyl protease</keyword>
<gene>
    <name evidence="7" type="primary">At2g05960</name>
</gene>
<dbReference type="CDD" id="cd09272">
    <property type="entry name" value="RNase_HI_RT_Ty1"/>
    <property type="match status" value="1"/>
</dbReference>
<reference evidence="7" key="3">
    <citation type="submission" date="2002-02" db="EMBL/GenBank/DDBJ databases">
        <authorList>
            <person name="Town C.D."/>
            <person name="Kaul S."/>
        </authorList>
    </citation>
    <scope>NUCLEOTIDE SEQUENCE</scope>
</reference>
<evidence type="ECO:0000256" key="4">
    <source>
        <dbReference type="ARBA" id="ARBA00022801"/>
    </source>
</evidence>
<proteinExistence type="predicted"/>
<dbReference type="Pfam" id="PF22936">
    <property type="entry name" value="Pol_BBD"/>
    <property type="match status" value="1"/>
</dbReference>
<dbReference type="PROSITE" id="PS50994">
    <property type="entry name" value="INTEGRASE"/>
    <property type="match status" value="1"/>
</dbReference>
<dbReference type="InterPro" id="IPR043502">
    <property type="entry name" value="DNA/RNA_pol_sf"/>
</dbReference>
<name>Q9ZUF2_ARATH</name>
<dbReference type="Pfam" id="PF07727">
    <property type="entry name" value="RVT_2"/>
    <property type="match status" value="2"/>
</dbReference>
<dbReference type="PANTHER" id="PTHR42648">
    <property type="entry name" value="TRANSPOSASE, PUTATIVE-RELATED"/>
    <property type="match status" value="1"/>
</dbReference>
<dbReference type="EMBL" id="AC005970">
    <property type="protein sequence ID" value="AAC95173.1"/>
    <property type="molecule type" value="Genomic_DNA"/>
</dbReference>
<dbReference type="Gene3D" id="3.30.420.10">
    <property type="entry name" value="Ribonuclease H-like superfamily/Ribonuclease H"/>
    <property type="match status" value="1"/>
</dbReference>
<dbReference type="InterPro" id="IPR013103">
    <property type="entry name" value="RVT_2"/>
</dbReference>
<keyword evidence="1" id="KW-0645">Protease</keyword>
<dbReference type="InterPro" id="IPR039537">
    <property type="entry name" value="Retrotran_Ty1/copia-like"/>
</dbReference>
<dbReference type="SUPFAM" id="SSF56672">
    <property type="entry name" value="DNA/RNA polymerases"/>
    <property type="match status" value="1"/>
</dbReference>
<dbReference type="Pfam" id="PF25597">
    <property type="entry name" value="SH3_retrovirus"/>
    <property type="match status" value="1"/>
</dbReference>
<evidence type="ECO:0000256" key="1">
    <source>
        <dbReference type="ARBA" id="ARBA00022670"/>
    </source>
</evidence>
<dbReference type="InterPro" id="IPR025724">
    <property type="entry name" value="GAG-pre-integrase_dom"/>
</dbReference>
<dbReference type="InterPro" id="IPR012337">
    <property type="entry name" value="RNaseH-like_sf"/>
</dbReference>
<evidence type="ECO:0000256" key="3">
    <source>
        <dbReference type="ARBA" id="ARBA00022750"/>
    </source>
</evidence>
<dbReference type="InterPro" id="IPR054722">
    <property type="entry name" value="PolX-like_BBD"/>
</dbReference>
<dbReference type="InterPro" id="IPR057670">
    <property type="entry name" value="SH3_retrovirus"/>
</dbReference>
<evidence type="ECO:0000256" key="2">
    <source>
        <dbReference type="ARBA" id="ARBA00022723"/>
    </source>
</evidence>
<dbReference type="GO" id="GO:0004190">
    <property type="term" value="F:aspartic-type endopeptidase activity"/>
    <property type="evidence" value="ECO:0007669"/>
    <property type="project" value="UniProtKB-KW"/>
</dbReference>
<organism evidence="7">
    <name type="scientific">Arabidopsis thaliana</name>
    <name type="common">Mouse-ear cress</name>
    <dbReference type="NCBI Taxonomy" id="3702"/>
    <lineage>
        <taxon>Eukaryota</taxon>
        <taxon>Viridiplantae</taxon>
        <taxon>Streptophyta</taxon>
        <taxon>Embryophyta</taxon>
        <taxon>Tracheophyta</taxon>
        <taxon>Spermatophyta</taxon>
        <taxon>Magnoliopsida</taxon>
        <taxon>eudicotyledons</taxon>
        <taxon>Gunneridae</taxon>
        <taxon>Pentapetalae</taxon>
        <taxon>rosids</taxon>
        <taxon>malvids</taxon>
        <taxon>Brassicales</taxon>
        <taxon>Brassicaceae</taxon>
        <taxon>Camelineae</taxon>
        <taxon>Arabidopsis</taxon>
    </lineage>
</organism>
<evidence type="ECO:0000259" key="6">
    <source>
        <dbReference type="PROSITE" id="PS50994"/>
    </source>
</evidence>
<dbReference type="Pfam" id="PF00665">
    <property type="entry name" value="rve"/>
    <property type="match status" value="1"/>
</dbReference>
<dbReference type="GO" id="GO:0003676">
    <property type="term" value="F:nucleic acid binding"/>
    <property type="evidence" value="ECO:0007669"/>
    <property type="project" value="InterPro"/>
</dbReference>